<comment type="caution">
    <text evidence="1">The sequence shown here is derived from an EMBL/GenBank/DDBJ whole genome shotgun (WGS) entry which is preliminary data.</text>
</comment>
<evidence type="ECO:0000313" key="1">
    <source>
        <dbReference type="EMBL" id="NUU29949.1"/>
    </source>
</evidence>
<dbReference type="Proteomes" id="UP000539146">
    <property type="component" value="Unassembled WGS sequence"/>
</dbReference>
<organism evidence="1 2">
    <name type="scientific">Curtobacterium citreum</name>
    <dbReference type="NCBI Taxonomy" id="2036"/>
    <lineage>
        <taxon>Bacteria</taxon>
        <taxon>Bacillati</taxon>
        <taxon>Actinomycetota</taxon>
        <taxon>Actinomycetes</taxon>
        <taxon>Micrococcales</taxon>
        <taxon>Microbacteriaceae</taxon>
        <taxon>Curtobacterium</taxon>
    </lineage>
</organism>
<dbReference type="RefSeq" id="WP_058741163.1">
    <property type="nucleotide sequence ID" value="NZ_BAAAWP010000001.1"/>
</dbReference>
<sequence length="101" mass="10916">MDAPQPSGTTRRRITLTIDRPWCTWGARPTVTIDGVGHPAQWGTGTWAVAESGDTEVGVYLYNRAWRFGAARATVRTAQTLRYRGGSLPLGPGTITARTTA</sequence>
<gene>
    <name evidence="1" type="ORF">HP467_17800</name>
</gene>
<accession>A0A850DYR9</accession>
<evidence type="ECO:0000313" key="2">
    <source>
        <dbReference type="Proteomes" id="UP000539146"/>
    </source>
</evidence>
<protein>
    <submittedName>
        <fullName evidence="1">Uncharacterized protein</fullName>
    </submittedName>
</protein>
<reference evidence="1 2" key="1">
    <citation type="submission" date="2020-05" db="EMBL/GenBank/DDBJ databases">
        <title>Genome Sequencing of Type Strains.</title>
        <authorList>
            <person name="Lemaire J.F."/>
            <person name="Inderbitzin P."/>
            <person name="Gregorio O.A."/>
            <person name="Collins S.B."/>
            <person name="Wespe N."/>
            <person name="Knight-Connoni V."/>
        </authorList>
    </citation>
    <scope>NUCLEOTIDE SEQUENCE [LARGE SCALE GENOMIC DNA]</scope>
    <source>
        <strain evidence="1 2">DSM 20512</strain>
    </source>
</reference>
<dbReference type="AlphaFoldDB" id="A0A850DYR9"/>
<name>A0A850DYR9_9MICO</name>
<dbReference type="EMBL" id="JABMCG010000126">
    <property type="protein sequence ID" value="NUU29949.1"/>
    <property type="molecule type" value="Genomic_DNA"/>
</dbReference>
<proteinExistence type="predicted"/>